<keyword evidence="2" id="KW-1133">Transmembrane helix</keyword>
<feature type="transmembrane region" description="Helical" evidence="2">
    <location>
        <begin position="14"/>
        <end position="32"/>
    </location>
</feature>
<evidence type="ECO:0008006" key="5">
    <source>
        <dbReference type="Google" id="ProtNLM"/>
    </source>
</evidence>
<dbReference type="RefSeq" id="WP_345340993.1">
    <property type="nucleotide sequence ID" value="NZ_BAABFB010000007.1"/>
</dbReference>
<keyword evidence="2" id="KW-0472">Membrane</keyword>
<protein>
    <recommendedName>
        <fullName evidence="5">Capsular polysaccharide biosynthesis protein</fullName>
    </recommendedName>
</protein>
<sequence>MDLFDVGRSCARRWYVFVPLMLIVGWISYTVYSGVKPTYYASVAIGFAPPSVLPPDVGEVRRNGLVDAGGAPLIANLLAIGLRDPAVVQQVVAAGGLPVYTSKVMELPPPIGQLPLVMVEVTNPDPAAVTKTLELVAAQGDVTLRTLQRNAGVPEDRMVALFPVQAPSVPVAGMPSRVRSTGAIFIAGTGFAVVAAVLVDLVVVRRRERKRLRAERAAESDGAGPHPPGSDGRVGMTVRGADSGG</sequence>
<keyword evidence="4" id="KW-1185">Reference proteome</keyword>
<keyword evidence="2" id="KW-0812">Transmembrane</keyword>
<name>A0ABP8NTN2_9NOCA</name>
<accession>A0ABP8NTN2</accession>
<feature type="region of interest" description="Disordered" evidence="1">
    <location>
        <begin position="213"/>
        <end position="245"/>
    </location>
</feature>
<evidence type="ECO:0000256" key="1">
    <source>
        <dbReference type="SAM" id="MobiDB-lite"/>
    </source>
</evidence>
<reference evidence="4" key="1">
    <citation type="journal article" date="2019" name="Int. J. Syst. Evol. Microbiol.">
        <title>The Global Catalogue of Microorganisms (GCM) 10K type strain sequencing project: providing services to taxonomists for standard genome sequencing and annotation.</title>
        <authorList>
            <consortium name="The Broad Institute Genomics Platform"/>
            <consortium name="The Broad Institute Genome Sequencing Center for Infectious Disease"/>
            <person name="Wu L."/>
            <person name="Ma J."/>
        </authorList>
    </citation>
    <scope>NUCLEOTIDE SEQUENCE [LARGE SCALE GENOMIC DNA]</scope>
    <source>
        <strain evidence="4">JCM 32206</strain>
    </source>
</reference>
<dbReference type="EMBL" id="BAABFB010000007">
    <property type="protein sequence ID" value="GAA4471111.1"/>
    <property type="molecule type" value="Genomic_DNA"/>
</dbReference>
<gene>
    <name evidence="3" type="ORF">GCM10023094_01160</name>
</gene>
<comment type="caution">
    <text evidence="3">The sequence shown here is derived from an EMBL/GenBank/DDBJ whole genome shotgun (WGS) entry which is preliminary data.</text>
</comment>
<evidence type="ECO:0000313" key="4">
    <source>
        <dbReference type="Proteomes" id="UP001501183"/>
    </source>
</evidence>
<organism evidence="3 4">
    <name type="scientific">Rhodococcus olei</name>
    <dbReference type="NCBI Taxonomy" id="2161675"/>
    <lineage>
        <taxon>Bacteria</taxon>
        <taxon>Bacillati</taxon>
        <taxon>Actinomycetota</taxon>
        <taxon>Actinomycetes</taxon>
        <taxon>Mycobacteriales</taxon>
        <taxon>Nocardiaceae</taxon>
        <taxon>Rhodococcus</taxon>
    </lineage>
</organism>
<evidence type="ECO:0000256" key="2">
    <source>
        <dbReference type="SAM" id="Phobius"/>
    </source>
</evidence>
<feature type="transmembrane region" description="Helical" evidence="2">
    <location>
        <begin position="183"/>
        <end position="204"/>
    </location>
</feature>
<proteinExistence type="predicted"/>
<evidence type="ECO:0000313" key="3">
    <source>
        <dbReference type="EMBL" id="GAA4471111.1"/>
    </source>
</evidence>
<dbReference type="Proteomes" id="UP001501183">
    <property type="component" value="Unassembled WGS sequence"/>
</dbReference>